<keyword evidence="6" id="KW-1185">Reference proteome</keyword>
<proteinExistence type="predicted"/>
<dbReference type="Pfam" id="PF00356">
    <property type="entry name" value="LacI"/>
    <property type="match status" value="1"/>
</dbReference>
<dbReference type="Gene3D" id="3.40.50.2300">
    <property type="match status" value="2"/>
</dbReference>
<accession>A0A098QZT6</accession>
<dbReference type="InterPro" id="IPR046335">
    <property type="entry name" value="LacI/GalR-like_sensor"/>
</dbReference>
<comment type="caution">
    <text evidence="5">The sequence shown here is derived from an EMBL/GenBank/DDBJ whole genome shotgun (WGS) entry which is preliminary data.</text>
</comment>
<evidence type="ECO:0000256" key="3">
    <source>
        <dbReference type="ARBA" id="ARBA00023163"/>
    </source>
</evidence>
<gene>
    <name evidence="5" type="ORF">DC28_04455</name>
</gene>
<dbReference type="CDD" id="cd06267">
    <property type="entry name" value="PBP1_LacI_sugar_binding-like"/>
    <property type="match status" value="1"/>
</dbReference>
<evidence type="ECO:0000256" key="1">
    <source>
        <dbReference type="ARBA" id="ARBA00023015"/>
    </source>
</evidence>
<name>A0A098QZT6_9SPIO</name>
<dbReference type="Pfam" id="PF13377">
    <property type="entry name" value="Peripla_BP_3"/>
    <property type="match status" value="1"/>
</dbReference>
<reference evidence="5 6" key="1">
    <citation type="submission" date="2014-05" db="EMBL/GenBank/DDBJ databases">
        <title>De novo Genome Sequence of Spirocheata sp.</title>
        <authorList>
            <person name="Shivani Y."/>
            <person name="Subhash Y."/>
            <person name="Tushar L."/>
            <person name="Sasikala C."/>
            <person name="Ramana C.V."/>
        </authorList>
    </citation>
    <scope>NUCLEOTIDE SEQUENCE [LARGE SCALE GENOMIC DNA]</scope>
    <source>
        <strain evidence="5 6">JC230</strain>
    </source>
</reference>
<sequence length="341" mass="37583">MAATIKDVAQRAGVAISTVSKVMNSSSKIALSTRKRVEAAMEELNYIPNRLARSFVQQSAQAIGVLMELGRSYAFSNPYNYEILGGIEQTSHERGFILTVSNIDVLKSNKKALDQLVQEKRIDGIIVHASAATQDILHYLDREQFPYVTIGAPDFPCQGSAVDIDNIQAGIMATDHILNQGYQRPAFIGGPPRDNITNRRFEGFKLSLERHGIPIHDPWVYRSTVDTDQGKAGLHTVWSAFEDQKPDSLICVSNFLAMGALQQAQAEGLAVPQDLGIICFDTYPFAPYSNPPLTAVDIDLYELGRHAADALFYAIEHPGTSVTYKMIQPQVVPRRSTEKSG</sequence>
<evidence type="ECO:0000256" key="2">
    <source>
        <dbReference type="ARBA" id="ARBA00023125"/>
    </source>
</evidence>
<dbReference type="InterPro" id="IPR010982">
    <property type="entry name" value="Lambda_DNA-bd_dom_sf"/>
</dbReference>
<dbReference type="InterPro" id="IPR028082">
    <property type="entry name" value="Peripla_BP_I"/>
</dbReference>
<dbReference type="PRINTS" id="PR00036">
    <property type="entry name" value="HTHLACI"/>
</dbReference>
<organism evidence="5 6">
    <name type="scientific">Spirochaeta lutea</name>
    <dbReference type="NCBI Taxonomy" id="1480694"/>
    <lineage>
        <taxon>Bacteria</taxon>
        <taxon>Pseudomonadati</taxon>
        <taxon>Spirochaetota</taxon>
        <taxon>Spirochaetia</taxon>
        <taxon>Spirochaetales</taxon>
        <taxon>Spirochaetaceae</taxon>
        <taxon>Spirochaeta</taxon>
    </lineage>
</organism>
<protein>
    <recommendedName>
        <fullName evidence="4">HTH lacI-type domain-containing protein</fullName>
    </recommendedName>
</protein>
<feature type="domain" description="HTH lacI-type" evidence="4">
    <location>
        <begin position="3"/>
        <end position="57"/>
    </location>
</feature>
<dbReference type="CDD" id="cd01392">
    <property type="entry name" value="HTH_LacI"/>
    <property type="match status" value="1"/>
</dbReference>
<dbReference type="AlphaFoldDB" id="A0A098QZT6"/>
<keyword evidence="2" id="KW-0238">DNA-binding</keyword>
<dbReference type="RefSeq" id="WP_037546295.1">
    <property type="nucleotide sequence ID" value="NZ_JNUP01000031.1"/>
</dbReference>
<keyword evidence="3" id="KW-0804">Transcription</keyword>
<dbReference type="OrthoDB" id="367059at2"/>
<evidence type="ECO:0000259" key="4">
    <source>
        <dbReference type="PROSITE" id="PS50932"/>
    </source>
</evidence>
<dbReference type="STRING" id="1480694.DC28_04455"/>
<evidence type="ECO:0000313" key="6">
    <source>
        <dbReference type="Proteomes" id="UP000029692"/>
    </source>
</evidence>
<dbReference type="PANTHER" id="PTHR30146">
    <property type="entry name" value="LACI-RELATED TRANSCRIPTIONAL REPRESSOR"/>
    <property type="match status" value="1"/>
</dbReference>
<dbReference type="SUPFAM" id="SSF47413">
    <property type="entry name" value="lambda repressor-like DNA-binding domains"/>
    <property type="match status" value="1"/>
</dbReference>
<dbReference type="EMBL" id="JNUP01000031">
    <property type="protein sequence ID" value="KGE73370.1"/>
    <property type="molecule type" value="Genomic_DNA"/>
</dbReference>
<dbReference type="SMART" id="SM00354">
    <property type="entry name" value="HTH_LACI"/>
    <property type="match status" value="1"/>
</dbReference>
<dbReference type="InterPro" id="IPR000843">
    <property type="entry name" value="HTH_LacI"/>
</dbReference>
<dbReference type="Gene3D" id="1.10.260.40">
    <property type="entry name" value="lambda repressor-like DNA-binding domains"/>
    <property type="match status" value="1"/>
</dbReference>
<dbReference type="PANTHER" id="PTHR30146:SF109">
    <property type="entry name" value="HTH-TYPE TRANSCRIPTIONAL REGULATOR GALS"/>
    <property type="match status" value="1"/>
</dbReference>
<dbReference type="eggNOG" id="COG1609">
    <property type="taxonomic scope" value="Bacteria"/>
</dbReference>
<keyword evidence="1" id="KW-0805">Transcription regulation</keyword>
<dbReference type="Proteomes" id="UP000029692">
    <property type="component" value="Unassembled WGS sequence"/>
</dbReference>
<dbReference type="SUPFAM" id="SSF53822">
    <property type="entry name" value="Periplasmic binding protein-like I"/>
    <property type="match status" value="1"/>
</dbReference>
<dbReference type="PROSITE" id="PS50932">
    <property type="entry name" value="HTH_LACI_2"/>
    <property type="match status" value="1"/>
</dbReference>
<dbReference type="GO" id="GO:0000976">
    <property type="term" value="F:transcription cis-regulatory region binding"/>
    <property type="evidence" value="ECO:0007669"/>
    <property type="project" value="TreeGrafter"/>
</dbReference>
<dbReference type="GO" id="GO:0003700">
    <property type="term" value="F:DNA-binding transcription factor activity"/>
    <property type="evidence" value="ECO:0007669"/>
    <property type="project" value="TreeGrafter"/>
</dbReference>
<evidence type="ECO:0000313" key="5">
    <source>
        <dbReference type="EMBL" id="KGE73370.1"/>
    </source>
</evidence>